<protein>
    <recommendedName>
        <fullName evidence="3">SAP domain-containing protein</fullName>
    </recommendedName>
</protein>
<dbReference type="RefSeq" id="WP_184661281.1">
    <property type="nucleotide sequence ID" value="NZ_CP031518.1"/>
</dbReference>
<dbReference type="EMBL" id="JACHFQ010000009">
    <property type="protein sequence ID" value="MBB5227239.1"/>
    <property type="molecule type" value="Genomic_DNA"/>
</dbReference>
<proteinExistence type="predicted"/>
<keyword evidence="2" id="KW-1185">Reference proteome</keyword>
<evidence type="ECO:0000313" key="2">
    <source>
        <dbReference type="Proteomes" id="UP000518887"/>
    </source>
</evidence>
<organism evidence="1 2">
    <name type="scientific">Treponema ruminis</name>
    <dbReference type="NCBI Taxonomy" id="744515"/>
    <lineage>
        <taxon>Bacteria</taxon>
        <taxon>Pseudomonadati</taxon>
        <taxon>Spirochaetota</taxon>
        <taxon>Spirochaetia</taxon>
        <taxon>Spirochaetales</taxon>
        <taxon>Treponemataceae</taxon>
        <taxon>Treponema</taxon>
    </lineage>
</organism>
<dbReference type="AlphaFoldDB" id="A0A7W8LN52"/>
<evidence type="ECO:0008006" key="3">
    <source>
        <dbReference type="Google" id="ProtNLM"/>
    </source>
</evidence>
<dbReference type="Pfam" id="PF18953">
    <property type="entry name" value="SAP_new25"/>
    <property type="match status" value="1"/>
</dbReference>
<evidence type="ECO:0000313" key="1">
    <source>
        <dbReference type="EMBL" id="MBB5227239.1"/>
    </source>
</evidence>
<name>A0A7W8LN52_9SPIR</name>
<comment type="caution">
    <text evidence="1">The sequence shown here is derived from an EMBL/GenBank/DDBJ whole genome shotgun (WGS) entry which is preliminary data.</text>
</comment>
<gene>
    <name evidence="1" type="ORF">HNP76_002637</name>
</gene>
<accession>A0A7W8LN52</accession>
<reference evidence="1 2" key="1">
    <citation type="submission" date="2020-08" db="EMBL/GenBank/DDBJ databases">
        <title>Genomic Encyclopedia of Type Strains, Phase IV (KMG-IV): sequencing the most valuable type-strain genomes for metagenomic binning, comparative biology and taxonomic classification.</title>
        <authorList>
            <person name="Goeker M."/>
        </authorList>
    </citation>
    <scope>NUCLEOTIDE SEQUENCE [LARGE SCALE GENOMIC DNA]</scope>
    <source>
        <strain evidence="1 2">DSM 103462</strain>
    </source>
</reference>
<sequence>MEKRPDFILIKSFEEFSKYYWYREELQKICKSLGIDSSGMKADLNHNIEEFFKGRKILPKEKTGAGKARTRHKIDSPLSLKTGIIECDFTFSQRFREFFSQQTGIEKFKFNADMVASVKKAKEEDDLSFTLGDLLDIFYGRKTYAKYDKVSLQWNKFLHDFCADQATSSFHNKLKLASILWKKVRTSTREKVYKRELLSEFQDIINQYL</sequence>
<dbReference type="Proteomes" id="UP000518887">
    <property type="component" value="Unassembled WGS sequence"/>
</dbReference>